<dbReference type="Proteomes" id="UP000290433">
    <property type="component" value="Unassembled WGS sequence"/>
</dbReference>
<organism evidence="1 2">
    <name type="scientific">Flavobacterium anhuiense</name>
    <dbReference type="NCBI Taxonomy" id="459526"/>
    <lineage>
        <taxon>Bacteria</taxon>
        <taxon>Pseudomonadati</taxon>
        <taxon>Bacteroidota</taxon>
        <taxon>Flavobacteriia</taxon>
        <taxon>Flavobacteriales</taxon>
        <taxon>Flavobacteriaceae</taxon>
        <taxon>Flavobacterium</taxon>
    </lineage>
</organism>
<comment type="caution">
    <text evidence="1">The sequence shown here is derived from an EMBL/GenBank/DDBJ whole genome shotgun (WGS) entry which is preliminary data.</text>
</comment>
<sequence>MKKADQNLGKDITQVWCLQIRIVFFEKNKKTTPKKEWFLQE</sequence>
<protein>
    <submittedName>
        <fullName evidence="1">Uncharacterized protein</fullName>
    </submittedName>
</protein>
<gene>
    <name evidence="1" type="ORF">NU08_1855</name>
</gene>
<proteinExistence type="predicted"/>
<reference evidence="1 2" key="1">
    <citation type="submission" date="2014-12" db="EMBL/GenBank/DDBJ databases">
        <title>Genome sequence of Flavobacterium anhuiense RCM74.</title>
        <authorList>
            <person name="Kim J.F."/>
            <person name="Song J.Y."/>
            <person name="Kwak M.-J."/>
            <person name="Lee S.-W."/>
        </authorList>
    </citation>
    <scope>NUCLEOTIDE SEQUENCE [LARGE SCALE GENOMIC DNA]</scope>
    <source>
        <strain evidence="1 2">RCM74</strain>
    </source>
</reference>
<evidence type="ECO:0000313" key="1">
    <source>
        <dbReference type="EMBL" id="RYJ39017.1"/>
    </source>
</evidence>
<evidence type="ECO:0000313" key="2">
    <source>
        <dbReference type="Proteomes" id="UP000290433"/>
    </source>
</evidence>
<dbReference type="AlphaFoldDB" id="A0A444VZJ2"/>
<name>A0A444VZJ2_9FLAO</name>
<accession>A0A444VZJ2</accession>
<dbReference type="EMBL" id="JUIV01000005">
    <property type="protein sequence ID" value="RYJ39017.1"/>
    <property type="molecule type" value="Genomic_DNA"/>
</dbReference>